<name>A0ABT1QXN2_9GAMM</name>
<evidence type="ECO:0000256" key="1">
    <source>
        <dbReference type="ARBA" id="ARBA00010990"/>
    </source>
</evidence>
<organism evidence="4 5">
    <name type="scientific">Tahibacter harae</name>
    <dbReference type="NCBI Taxonomy" id="2963937"/>
    <lineage>
        <taxon>Bacteria</taxon>
        <taxon>Pseudomonadati</taxon>
        <taxon>Pseudomonadota</taxon>
        <taxon>Gammaproteobacteria</taxon>
        <taxon>Lysobacterales</taxon>
        <taxon>Rhodanobacteraceae</taxon>
        <taxon>Tahibacter</taxon>
    </lineage>
</organism>
<proteinExistence type="inferred from homology"/>
<dbReference type="InterPro" id="IPR050559">
    <property type="entry name" value="P-Pant_transferase_sf"/>
</dbReference>
<accession>A0ABT1QXN2</accession>
<dbReference type="Proteomes" id="UP001165498">
    <property type="component" value="Unassembled WGS sequence"/>
</dbReference>
<dbReference type="GO" id="GO:0016740">
    <property type="term" value="F:transferase activity"/>
    <property type="evidence" value="ECO:0007669"/>
    <property type="project" value="UniProtKB-KW"/>
</dbReference>
<sequence length="218" mass="23404">MDQPFPPATAPQPLAADEIHLWFCEFSASTGTRVQAQRLLLHLLSAYCGRPVGSADLDTGEHGKPRLAGGPGFNLSHSGDAAVVALAPGLELGVDLERPGRRRRHAELARRFFCPREADAVAAAEGAAREALFLHLWTAKEAVLKALGRGLAFGLERLEFAAGVPAQLLHIAADGGEAQHWQVHALSAAAPWNGHVAWYGQARTLRRFRLPPQVLAQA</sequence>
<dbReference type="Pfam" id="PF01648">
    <property type="entry name" value="ACPS"/>
    <property type="match status" value="1"/>
</dbReference>
<gene>
    <name evidence="4" type="ORF">NM961_20200</name>
</gene>
<evidence type="ECO:0000313" key="4">
    <source>
        <dbReference type="EMBL" id="MCQ4167044.1"/>
    </source>
</evidence>
<reference evidence="4" key="1">
    <citation type="submission" date="2022-07" db="EMBL/GenBank/DDBJ databases">
        <title>Tahibacter sp., a new gammaproteobacterium isolated from the silt sample collected at pig farm.</title>
        <authorList>
            <person name="Chen H."/>
        </authorList>
    </citation>
    <scope>NUCLEOTIDE SEQUENCE</scope>
    <source>
        <strain evidence="4">P2K</strain>
    </source>
</reference>
<dbReference type="EMBL" id="JANFQO010000024">
    <property type="protein sequence ID" value="MCQ4167044.1"/>
    <property type="molecule type" value="Genomic_DNA"/>
</dbReference>
<comment type="similarity">
    <text evidence="1">Belongs to the P-Pant transferase superfamily. Gsp/Sfp/HetI/AcpT family.</text>
</comment>
<dbReference type="InterPro" id="IPR037143">
    <property type="entry name" value="4-PPantetheinyl_Trfase_dom_sf"/>
</dbReference>
<dbReference type="PANTHER" id="PTHR12215">
    <property type="entry name" value="PHOSPHOPANTETHEINE TRANSFERASE"/>
    <property type="match status" value="1"/>
</dbReference>
<evidence type="ECO:0000259" key="3">
    <source>
        <dbReference type="Pfam" id="PF01648"/>
    </source>
</evidence>
<evidence type="ECO:0000313" key="5">
    <source>
        <dbReference type="Proteomes" id="UP001165498"/>
    </source>
</evidence>
<evidence type="ECO:0000256" key="2">
    <source>
        <dbReference type="ARBA" id="ARBA00022679"/>
    </source>
</evidence>
<feature type="domain" description="4'-phosphopantetheinyl transferase" evidence="3">
    <location>
        <begin position="92"/>
        <end position="168"/>
    </location>
</feature>
<keyword evidence="2 4" id="KW-0808">Transferase</keyword>
<keyword evidence="5" id="KW-1185">Reference proteome</keyword>
<dbReference type="PANTHER" id="PTHR12215:SF10">
    <property type="entry name" value="L-AMINOADIPATE-SEMIALDEHYDE DEHYDROGENASE-PHOSPHOPANTETHEINYL TRANSFERASE"/>
    <property type="match status" value="1"/>
</dbReference>
<dbReference type="Gene3D" id="3.90.470.20">
    <property type="entry name" value="4'-phosphopantetheinyl transferase domain"/>
    <property type="match status" value="1"/>
</dbReference>
<dbReference type="RefSeq" id="WP_255916231.1">
    <property type="nucleotide sequence ID" value="NZ_JANFQO010000024.1"/>
</dbReference>
<dbReference type="SUPFAM" id="SSF56214">
    <property type="entry name" value="4'-phosphopantetheinyl transferase"/>
    <property type="match status" value="2"/>
</dbReference>
<protein>
    <submittedName>
        <fullName evidence="4">4'-phosphopantetheinyl transferase superfamily protein</fullName>
    </submittedName>
</protein>
<comment type="caution">
    <text evidence="4">The sequence shown here is derived from an EMBL/GenBank/DDBJ whole genome shotgun (WGS) entry which is preliminary data.</text>
</comment>
<dbReference type="InterPro" id="IPR008278">
    <property type="entry name" value="4-PPantetheinyl_Trfase_dom"/>
</dbReference>